<dbReference type="Pfam" id="PF02540">
    <property type="entry name" value="NAD_synthase"/>
    <property type="match status" value="1"/>
</dbReference>
<dbReference type="CDD" id="cd00553">
    <property type="entry name" value="NAD_synthase"/>
    <property type="match status" value="1"/>
</dbReference>
<comment type="pathway">
    <text evidence="1 7 8">Cofactor biosynthesis; NAD(+) biosynthesis; NAD(+) from deamido-NAD(+) (L-Gln route): step 1/1.</text>
</comment>
<dbReference type="GO" id="GO:0004359">
    <property type="term" value="F:glutaminase activity"/>
    <property type="evidence" value="ECO:0007669"/>
    <property type="project" value="InterPro"/>
</dbReference>
<dbReference type="EMBL" id="JAGTAR010000016">
    <property type="protein sequence ID" value="MBR8536208.1"/>
    <property type="molecule type" value="Genomic_DNA"/>
</dbReference>
<dbReference type="Gene3D" id="3.60.110.10">
    <property type="entry name" value="Carbon-nitrogen hydrolase"/>
    <property type="match status" value="1"/>
</dbReference>
<evidence type="ECO:0000259" key="11">
    <source>
        <dbReference type="PROSITE" id="PS50263"/>
    </source>
</evidence>
<keyword evidence="3 7" id="KW-0436">Ligase</keyword>
<feature type="active site" description="Proton acceptor; for glutaminase activity" evidence="7">
    <location>
        <position position="41"/>
    </location>
</feature>
<reference evidence="12" key="2">
    <citation type="submission" date="2021-04" db="EMBL/GenBank/DDBJ databases">
        <authorList>
            <person name="Zhang T."/>
            <person name="Zhang Y."/>
            <person name="Lu D."/>
            <person name="Zuo D."/>
            <person name="Du Z."/>
        </authorList>
    </citation>
    <scope>NUCLEOTIDE SEQUENCE</scope>
    <source>
        <strain evidence="12">JR1</strain>
    </source>
</reference>
<accession>A0A941F3N6</accession>
<dbReference type="GO" id="GO:0000257">
    <property type="term" value="F:nitrilase activity"/>
    <property type="evidence" value="ECO:0007669"/>
    <property type="project" value="UniProtKB-ARBA"/>
</dbReference>
<keyword evidence="4 7" id="KW-0547">Nucleotide-binding</keyword>
<protein>
    <recommendedName>
        <fullName evidence="7 8">Glutamine-dependent NAD(+) synthetase</fullName>
        <ecNumber evidence="7 8">6.3.5.1</ecNumber>
    </recommendedName>
    <alternativeName>
        <fullName evidence="7 8">NAD(+) synthase [glutamine-hydrolyzing]</fullName>
    </alternativeName>
</protein>
<dbReference type="InterPro" id="IPR036526">
    <property type="entry name" value="C-N_Hydrolase_sf"/>
</dbReference>
<evidence type="ECO:0000256" key="1">
    <source>
        <dbReference type="ARBA" id="ARBA00005188"/>
    </source>
</evidence>
<evidence type="ECO:0000256" key="3">
    <source>
        <dbReference type="ARBA" id="ARBA00022598"/>
    </source>
</evidence>
<evidence type="ECO:0000313" key="13">
    <source>
        <dbReference type="Proteomes" id="UP000679220"/>
    </source>
</evidence>
<comment type="function">
    <text evidence="7">Catalyzes the ATP-dependent amidation of deamido-NAD to form NAD. Uses L-glutamine as a nitrogen source.</text>
</comment>
<feature type="binding site" evidence="7">
    <location>
        <position position="407"/>
    </location>
    <ligand>
        <name>ATP</name>
        <dbReference type="ChEBI" id="CHEBI:30616"/>
    </ligand>
</feature>
<comment type="caution">
    <text evidence="12">The sequence shown here is derived from an EMBL/GenBank/DDBJ whole genome shotgun (WGS) entry which is preliminary data.</text>
</comment>
<dbReference type="NCBIfam" id="NF010588">
    <property type="entry name" value="PRK13981.1"/>
    <property type="match status" value="1"/>
</dbReference>
<dbReference type="InterPro" id="IPR022310">
    <property type="entry name" value="NAD/GMP_synthase"/>
</dbReference>
<dbReference type="HAMAP" id="MF_02090">
    <property type="entry name" value="NadE_glutamine_dep"/>
    <property type="match status" value="1"/>
</dbReference>
<dbReference type="Gene3D" id="3.40.50.620">
    <property type="entry name" value="HUPs"/>
    <property type="match status" value="1"/>
</dbReference>
<dbReference type="AlphaFoldDB" id="A0A941F3N6"/>
<dbReference type="PROSITE" id="PS50263">
    <property type="entry name" value="CN_HYDROLASE"/>
    <property type="match status" value="1"/>
</dbReference>
<dbReference type="SUPFAM" id="SSF52402">
    <property type="entry name" value="Adenine nucleotide alpha hydrolases-like"/>
    <property type="match status" value="1"/>
</dbReference>
<reference evidence="12" key="1">
    <citation type="journal article" date="2018" name="Int. J. Syst. Evol. Microbiol.">
        <title>Carboxylicivirga sediminis sp. nov., isolated from coastal sediment.</title>
        <authorList>
            <person name="Wang F.Q."/>
            <person name="Ren L.H."/>
            <person name="Zou R.J."/>
            <person name="Sun Y.Z."/>
            <person name="Liu X.J."/>
            <person name="Jiang F."/>
            <person name="Liu L.J."/>
        </authorList>
    </citation>
    <scope>NUCLEOTIDE SEQUENCE</scope>
    <source>
        <strain evidence="12">JR1</strain>
    </source>
</reference>
<feature type="binding site" evidence="7">
    <location>
        <position position="522"/>
    </location>
    <ligand>
        <name>deamido-NAD(+)</name>
        <dbReference type="ChEBI" id="CHEBI:58437"/>
        <note>ligand shared between two neighboring subunits</note>
    </ligand>
</feature>
<feature type="active site" description="For glutaminase activity" evidence="7">
    <location>
        <position position="112"/>
    </location>
</feature>
<dbReference type="PANTHER" id="PTHR23090">
    <property type="entry name" value="NH 3 /GLUTAMINE-DEPENDENT NAD + SYNTHETASE"/>
    <property type="match status" value="1"/>
</dbReference>
<gene>
    <name evidence="7" type="primary">nadE</name>
    <name evidence="12" type="ORF">KDU71_11620</name>
</gene>
<dbReference type="InterPro" id="IPR003010">
    <property type="entry name" value="C-N_Hydrolase"/>
</dbReference>
<evidence type="ECO:0000256" key="7">
    <source>
        <dbReference type="HAMAP-Rule" id="MF_02090"/>
    </source>
</evidence>
<dbReference type="GO" id="GO:0005737">
    <property type="term" value="C:cytoplasm"/>
    <property type="evidence" value="ECO:0007669"/>
    <property type="project" value="InterPro"/>
</dbReference>
<dbReference type="Proteomes" id="UP000679220">
    <property type="component" value="Unassembled WGS sequence"/>
</dbReference>
<proteinExistence type="inferred from homology"/>
<dbReference type="SUPFAM" id="SSF56317">
    <property type="entry name" value="Carbon-nitrogen hydrolase"/>
    <property type="match status" value="1"/>
</dbReference>
<evidence type="ECO:0000256" key="6">
    <source>
        <dbReference type="ARBA" id="ARBA00023027"/>
    </source>
</evidence>
<evidence type="ECO:0000256" key="9">
    <source>
        <dbReference type="PROSITE-ProRule" id="PRU10139"/>
    </source>
</evidence>
<evidence type="ECO:0000256" key="2">
    <source>
        <dbReference type="ARBA" id="ARBA00007145"/>
    </source>
</evidence>
<comment type="similarity">
    <text evidence="2 7 8">In the C-terminal section; belongs to the NAD synthetase family.</text>
</comment>
<evidence type="ECO:0000256" key="4">
    <source>
        <dbReference type="ARBA" id="ARBA00022741"/>
    </source>
</evidence>
<sequence length="549" mass="61268">MKIVLAQLNYHIGNFELNADKMIKSIEQAKEDGADLVVFSELAVCGYPPYDFLERKEFIQNCTDTIEQIAKMCNGIAAIVGGPEINPEPQGKNLFNAAYFLEDGQVKQVVRKTLLPNYDVFDEYRYFQPNIVFDLIKFNGKKIALTICEDIWDDQPVANAFARDKLYTLSPMDKLIQQKPDFAINIAASPFSYTQVDIRRDIVRNKARQYKIPFIYVNQVGANTELIFDGNSMVVNGRGDITHQAKAFEEDTVHIDMDALSDKPAISPKVTKPIQLIYDALVAGVRDYFAKMGFKSATLGLSGGIDSAVTVAIAAEALGKENVHVLLLPSQYSSDHSIKDAVDLANNLGIQYDIVPIKEIFNSYNFLMSPIFAGKEADVTEENIQARIRGTLLMALSNKFGHILLNTSNKSEAAVGYGTLYGDMNGGLSVLGDVYKTDVFKLARYINRDVEIIPENTIVKPPSAELRPDQKDSDSLPDYDVLDAILFRYIEKNQSPAEIVNDGFEEATVKKAIRLVNMNEYKRFQTPPTLRISSKAFGIGRRIPLVAKH</sequence>
<keyword evidence="13" id="KW-1185">Reference proteome</keyword>
<dbReference type="RefSeq" id="WP_212191096.1">
    <property type="nucleotide sequence ID" value="NZ_JAGTAR010000016.1"/>
</dbReference>
<feature type="binding site" evidence="7">
    <location>
        <position position="189"/>
    </location>
    <ligand>
        <name>L-glutamine</name>
        <dbReference type="ChEBI" id="CHEBI:58359"/>
    </ligand>
</feature>
<dbReference type="NCBIfam" id="TIGR00552">
    <property type="entry name" value="nadE"/>
    <property type="match status" value="1"/>
</dbReference>
<keyword evidence="6 7" id="KW-0520">NAD</keyword>
<feature type="binding site" evidence="7">
    <location>
        <position position="412"/>
    </location>
    <ligand>
        <name>deamido-NAD(+)</name>
        <dbReference type="ChEBI" id="CHEBI:58437"/>
        <note>ligand shared between two neighboring subunits</note>
    </ligand>
</feature>
<comment type="caution">
    <text evidence="7">Lacks conserved residue(s) required for the propagation of feature annotation.</text>
</comment>
<dbReference type="InterPro" id="IPR003694">
    <property type="entry name" value="NAD_synthase"/>
</dbReference>
<dbReference type="FunFam" id="3.40.50.620:FF:000106">
    <property type="entry name" value="Glutamine-dependent NAD(+) synthetase"/>
    <property type="match status" value="1"/>
</dbReference>
<feature type="binding site" evidence="7">
    <location>
        <begin position="300"/>
        <end position="307"/>
    </location>
    <ligand>
        <name>ATP</name>
        <dbReference type="ChEBI" id="CHEBI:30616"/>
    </ligand>
</feature>
<comment type="catalytic activity">
    <reaction evidence="7 8">
        <text>deamido-NAD(+) + L-glutamine + ATP + H2O = L-glutamate + AMP + diphosphate + NAD(+) + H(+)</text>
        <dbReference type="Rhea" id="RHEA:24384"/>
        <dbReference type="ChEBI" id="CHEBI:15377"/>
        <dbReference type="ChEBI" id="CHEBI:15378"/>
        <dbReference type="ChEBI" id="CHEBI:29985"/>
        <dbReference type="ChEBI" id="CHEBI:30616"/>
        <dbReference type="ChEBI" id="CHEBI:33019"/>
        <dbReference type="ChEBI" id="CHEBI:57540"/>
        <dbReference type="ChEBI" id="CHEBI:58359"/>
        <dbReference type="ChEBI" id="CHEBI:58437"/>
        <dbReference type="ChEBI" id="CHEBI:456215"/>
        <dbReference type="EC" id="6.3.5.1"/>
    </reaction>
</comment>
<feature type="domain" description="CN hydrolase" evidence="11">
    <location>
        <begin position="1"/>
        <end position="259"/>
    </location>
</feature>
<dbReference type="PANTHER" id="PTHR23090:SF9">
    <property type="entry name" value="GLUTAMINE-DEPENDENT NAD(+) SYNTHETASE"/>
    <property type="match status" value="1"/>
</dbReference>
<dbReference type="GO" id="GO:0008795">
    <property type="term" value="F:NAD+ synthase activity"/>
    <property type="evidence" value="ECO:0007669"/>
    <property type="project" value="UniProtKB-UniRule"/>
</dbReference>
<feature type="active site" description="Proton acceptor" evidence="9">
    <location>
        <position position="41"/>
    </location>
</feature>
<dbReference type="GO" id="GO:0003952">
    <property type="term" value="F:NAD+ synthase (glutamine-hydrolyzing) activity"/>
    <property type="evidence" value="ECO:0007669"/>
    <property type="project" value="UniProtKB-UniRule"/>
</dbReference>
<dbReference type="InterPro" id="IPR014445">
    <property type="entry name" value="Gln-dep_NAD_synthase"/>
</dbReference>
<dbReference type="GO" id="GO:0009435">
    <property type="term" value="P:NAD+ biosynthetic process"/>
    <property type="evidence" value="ECO:0007669"/>
    <property type="project" value="UniProtKB-UniRule"/>
</dbReference>
<evidence type="ECO:0000313" key="12">
    <source>
        <dbReference type="EMBL" id="MBR8536208.1"/>
    </source>
</evidence>
<dbReference type="InterPro" id="IPR000132">
    <property type="entry name" value="Nitrilase/CN_hydratase_CS"/>
</dbReference>
<organism evidence="12 13">
    <name type="scientific">Carboxylicivirga sediminis</name>
    <dbReference type="NCBI Taxonomy" id="2006564"/>
    <lineage>
        <taxon>Bacteria</taxon>
        <taxon>Pseudomonadati</taxon>
        <taxon>Bacteroidota</taxon>
        <taxon>Bacteroidia</taxon>
        <taxon>Marinilabiliales</taxon>
        <taxon>Marinilabiliaceae</taxon>
        <taxon>Carboxylicivirga</taxon>
    </lineage>
</organism>
<feature type="binding site" evidence="7">
    <location>
        <position position="118"/>
    </location>
    <ligand>
        <name>L-glutamine</name>
        <dbReference type="ChEBI" id="CHEBI:58359"/>
    </ligand>
</feature>
<dbReference type="PIRSF" id="PIRSF006630">
    <property type="entry name" value="NADS_GAT"/>
    <property type="match status" value="1"/>
</dbReference>
<dbReference type="PROSITE" id="PS00920">
    <property type="entry name" value="NITRIL_CHT_1"/>
    <property type="match status" value="1"/>
</dbReference>
<dbReference type="EC" id="6.3.5.1" evidence="7 8"/>
<dbReference type="InterPro" id="IPR014729">
    <property type="entry name" value="Rossmann-like_a/b/a_fold"/>
</dbReference>
<evidence type="ECO:0000256" key="5">
    <source>
        <dbReference type="ARBA" id="ARBA00022840"/>
    </source>
</evidence>
<dbReference type="CDD" id="cd07570">
    <property type="entry name" value="GAT_Gln-NAD-synth"/>
    <property type="match status" value="1"/>
</dbReference>
<evidence type="ECO:0000256" key="10">
    <source>
        <dbReference type="RuleBase" id="RU003811"/>
    </source>
</evidence>
<keyword evidence="5 7" id="KW-0067">ATP-binding</keyword>
<feature type="binding site" evidence="7">
    <location>
        <position position="383"/>
    </location>
    <ligand>
        <name>deamido-NAD(+)</name>
        <dbReference type="ChEBI" id="CHEBI:58437"/>
        <note>ligand shared between two neighboring subunits</note>
    </ligand>
</feature>
<comment type="similarity">
    <text evidence="10">Belongs to the NAD synthetase family.</text>
</comment>
<name>A0A941F3N6_9BACT</name>
<feature type="active site" description="Nucleophile; for glutaminase activity" evidence="7">
    <location>
        <position position="148"/>
    </location>
</feature>
<dbReference type="GO" id="GO:0005524">
    <property type="term" value="F:ATP binding"/>
    <property type="evidence" value="ECO:0007669"/>
    <property type="project" value="UniProtKB-UniRule"/>
</dbReference>
<dbReference type="Pfam" id="PF00795">
    <property type="entry name" value="CN_hydrolase"/>
    <property type="match status" value="1"/>
</dbReference>
<evidence type="ECO:0000256" key="8">
    <source>
        <dbReference type="PIRNR" id="PIRNR006630"/>
    </source>
</evidence>